<comment type="catalytic activity">
    <reaction evidence="8 10">
        <text>L-proline + NAD(+) = (S)-1-pyrroline-5-carboxylate + NADH + 2 H(+)</text>
        <dbReference type="Rhea" id="RHEA:14105"/>
        <dbReference type="ChEBI" id="CHEBI:15378"/>
        <dbReference type="ChEBI" id="CHEBI:17388"/>
        <dbReference type="ChEBI" id="CHEBI:57540"/>
        <dbReference type="ChEBI" id="CHEBI:57945"/>
        <dbReference type="ChEBI" id="CHEBI:60039"/>
        <dbReference type="EC" id="1.5.1.2"/>
    </reaction>
</comment>
<reference evidence="16 18" key="1">
    <citation type="submission" date="2016-11" db="EMBL/GenBank/DDBJ databases">
        <authorList>
            <person name="Klemetsen T."/>
        </authorList>
    </citation>
    <scope>NUCLEOTIDE SEQUENCE [LARGE SCALE GENOMIC DNA]</scope>
    <source>
        <strain evidence="16">MT 2528</strain>
    </source>
</reference>
<evidence type="ECO:0000313" key="16">
    <source>
        <dbReference type="EMBL" id="SGY91720.1"/>
    </source>
</evidence>
<evidence type="ECO:0000259" key="15">
    <source>
        <dbReference type="Pfam" id="PF14748"/>
    </source>
</evidence>
<dbReference type="PROSITE" id="PS00521">
    <property type="entry name" value="P5CR"/>
    <property type="match status" value="1"/>
</dbReference>
<evidence type="ECO:0000256" key="12">
    <source>
        <dbReference type="PIRSR" id="PIRSR000193-1"/>
    </source>
</evidence>
<keyword evidence="7 10" id="KW-0560">Oxidoreductase</keyword>
<dbReference type="Gene3D" id="3.40.50.720">
    <property type="entry name" value="NAD(P)-binding Rossmann-like Domain"/>
    <property type="match status" value="1"/>
</dbReference>
<dbReference type="FunFam" id="3.40.50.720:FF:000105">
    <property type="entry name" value="Pyrroline-5-carboxylate reductase"/>
    <property type="match status" value="1"/>
</dbReference>
<evidence type="ECO:0000313" key="17">
    <source>
        <dbReference type="EMBL" id="SGZ01431.1"/>
    </source>
</evidence>
<dbReference type="InterPro" id="IPR053790">
    <property type="entry name" value="P5CR-like_CS"/>
</dbReference>
<dbReference type="RefSeq" id="WP_075472226.1">
    <property type="nucleotide sequence ID" value="NZ_CAWQZC010000152.1"/>
</dbReference>
<dbReference type="UniPathway" id="UPA00098">
    <property type="reaction ID" value="UER00361"/>
</dbReference>
<evidence type="ECO:0000256" key="5">
    <source>
        <dbReference type="ARBA" id="ARBA00022650"/>
    </source>
</evidence>
<organism evidence="17 19">
    <name type="scientific">Moritella viscosa</name>
    <dbReference type="NCBI Taxonomy" id="80854"/>
    <lineage>
        <taxon>Bacteria</taxon>
        <taxon>Pseudomonadati</taxon>
        <taxon>Pseudomonadota</taxon>
        <taxon>Gammaproteobacteria</taxon>
        <taxon>Alteromonadales</taxon>
        <taxon>Moritellaceae</taxon>
        <taxon>Moritella</taxon>
    </lineage>
</organism>
<dbReference type="NCBIfam" id="TIGR00112">
    <property type="entry name" value="proC"/>
    <property type="match status" value="1"/>
</dbReference>
<sequence length="275" mass="29704">MIMNKKIAFIGAGNMASSLIGGMITDGYPAELIYAASPTRTRLDVLAEKFAINTTQNNHFAVTEADIIILAVKPQLMADVCSHLAEQSANYRGKLFVSVAAGVTVERLQSLLADNQPIVRTMPNTPALVQKGMTGLFPSPEVSDNDIKTINQIMMAVGKTCWVDNEADLNTIIAATGSSPAYFFLFMEAMQESIIGMGFTQQQARELVQQAAAGSAELVIQNPHIDLATLRKNVTSKGGTTAEAIRTFEEQNLRATVNTAMQAAVSRAEEMQKLF</sequence>
<gene>
    <name evidence="10" type="primary">proC</name>
    <name evidence="16" type="ORF">MT2528_2231</name>
    <name evidence="17" type="ORF">NVI5450_2431</name>
</gene>
<evidence type="ECO:0000256" key="11">
    <source>
        <dbReference type="NCBIfam" id="TIGR00112"/>
    </source>
</evidence>
<dbReference type="InterPro" id="IPR029036">
    <property type="entry name" value="P5CR_dimer"/>
</dbReference>
<name>A0A1K9ZQA7_9GAMM</name>
<dbReference type="GeneID" id="61296090"/>
<comment type="catalytic activity">
    <reaction evidence="9 10 13">
        <text>L-proline + NADP(+) = (S)-1-pyrroline-5-carboxylate + NADPH + 2 H(+)</text>
        <dbReference type="Rhea" id="RHEA:14109"/>
        <dbReference type="ChEBI" id="CHEBI:15378"/>
        <dbReference type="ChEBI" id="CHEBI:17388"/>
        <dbReference type="ChEBI" id="CHEBI:57783"/>
        <dbReference type="ChEBI" id="CHEBI:58349"/>
        <dbReference type="ChEBI" id="CHEBI:60039"/>
        <dbReference type="EC" id="1.5.1.2"/>
    </reaction>
</comment>
<comment type="subcellular location">
    <subcellularLocation>
        <location evidence="10">Cytoplasm</location>
    </subcellularLocation>
</comment>
<dbReference type="Pfam" id="PF03807">
    <property type="entry name" value="F420_oxidored"/>
    <property type="match status" value="1"/>
</dbReference>
<dbReference type="EMBL" id="FPLJ01000052">
    <property type="protein sequence ID" value="SGY91720.1"/>
    <property type="molecule type" value="Genomic_DNA"/>
</dbReference>
<comment type="function">
    <text evidence="10">Catalyzes the reduction of 1-pyrroline-5-carboxylate (PCA) to L-proline.</text>
</comment>
<feature type="binding site" evidence="12">
    <location>
        <position position="37"/>
    </location>
    <ligand>
        <name>NADP(+)</name>
        <dbReference type="ChEBI" id="CHEBI:58349"/>
    </ligand>
</feature>
<dbReference type="PANTHER" id="PTHR11645:SF0">
    <property type="entry name" value="PYRROLINE-5-CARBOXYLATE REDUCTASE 3"/>
    <property type="match status" value="1"/>
</dbReference>
<keyword evidence="3 10" id="KW-0963">Cytoplasm</keyword>
<evidence type="ECO:0000256" key="2">
    <source>
        <dbReference type="ARBA" id="ARBA00005525"/>
    </source>
</evidence>
<dbReference type="EC" id="1.5.1.2" evidence="10 11"/>
<dbReference type="Proteomes" id="UP000182660">
    <property type="component" value="Unassembled WGS sequence"/>
</dbReference>
<feature type="binding site" evidence="12">
    <location>
        <position position="58"/>
    </location>
    <ligand>
        <name>NADPH</name>
        <dbReference type="ChEBI" id="CHEBI:57783"/>
    </ligand>
</feature>
<dbReference type="PANTHER" id="PTHR11645">
    <property type="entry name" value="PYRROLINE-5-CARBOXYLATE REDUCTASE"/>
    <property type="match status" value="1"/>
</dbReference>
<keyword evidence="4 10" id="KW-0028">Amino-acid biosynthesis</keyword>
<keyword evidence="6 10" id="KW-0521">NADP</keyword>
<evidence type="ECO:0000256" key="4">
    <source>
        <dbReference type="ARBA" id="ARBA00022605"/>
    </source>
</evidence>
<feature type="domain" description="Pyrroline-5-carboxylate reductase catalytic N-terminal" evidence="14">
    <location>
        <begin position="6"/>
        <end position="102"/>
    </location>
</feature>
<dbReference type="Gene3D" id="1.10.3730.10">
    <property type="entry name" value="ProC C-terminal domain-like"/>
    <property type="match status" value="1"/>
</dbReference>
<dbReference type="Pfam" id="PF14748">
    <property type="entry name" value="P5CR_dimer"/>
    <property type="match status" value="1"/>
</dbReference>
<dbReference type="GO" id="GO:0004735">
    <property type="term" value="F:pyrroline-5-carboxylate reductase activity"/>
    <property type="evidence" value="ECO:0007669"/>
    <property type="project" value="UniProtKB-UniRule"/>
</dbReference>
<dbReference type="InterPro" id="IPR036291">
    <property type="entry name" value="NAD(P)-bd_dom_sf"/>
</dbReference>
<dbReference type="GO" id="GO:0005737">
    <property type="term" value="C:cytoplasm"/>
    <property type="evidence" value="ECO:0007669"/>
    <property type="project" value="UniProtKB-SubCell"/>
</dbReference>
<evidence type="ECO:0000256" key="6">
    <source>
        <dbReference type="ARBA" id="ARBA00022857"/>
    </source>
</evidence>
<dbReference type="GO" id="GO:0055129">
    <property type="term" value="P:L-proline biosynthetic process"/>
    <property type="evidence" value="ECO:0007669"/>
    <property type="project" value="UniProtKB-UniRule"/>
</dbReference>
<dbReference type="SUPFAM" id="SSF48179">
    <property type="entry name" value="6-phosphogluconate dehydrogenase C-terminal domain-like"/>
    <property type="match status" value="1"/>
</dbReference>
<dbReference type="SUPFAM" id="SSF51735">
    <property type="entry name" value="NAD(P)-binding Rossmann-fold domains"/>
    <property type="match status" value="1"/>
</dbReference>
<reference evidence="17 19" key="2">
    <citation type="submission" date="2016-11" db="EMBL/GenBank/DDBJ databases">
        <authorList>
            <person name="Jaros S."/>
            <person name="Januszkiewicz K."/>
            <person name="Wedrychowicz H."/>
        </authorList>
    </citation>
    <scope>NUCLEOTIDE SEQUENCE [LARGE SCALE GENOMIC DNA]</scope>
    <source>
        <strain evidence="17">NVI 5450</strain>
    </source>
</reference>
<keyword evidence="18" id="KW-1185">Reference proteome</keyword>
<feature type="binding site" evidence="12">
    <location>
        <begin position="71"/>
        <end position="74"/>
    </location>
    <ligand>
        <name>NADP(+)</name>
        <dbReference type="ChEBI" id="CHEBI:58349"/>
    </ligand>
</feature>
<comment type="similarity">
    <text evidence="2 10 13">Belongs to the pyrroline-5-carboxylate reductase family.</text>
</comment>
<dbReference type="OrthoDB" id="9805754at2"/>
<evidence type="ECO:0000256" key="1">
    <source>
        <dbReference type="ARBA" id="ARBA00005205"/>
    </source>
</evidence>
<dbReference type="FunFam" id="1.10.3730.10:FF:000001">
    <property type="entry name" value="Pyrroline-5-carboxylate reductase"/>
    <property type="match status" value="1"/>
</dbReference>
<evidence type="ECO:0000256" key="3">
    <source>
        <dbReference type="ARBA" id="ARBA00022490"/>
    </source>
</evidence>
<evidence type="ECO:0000256" key="9">
    <source>
        <dbReference type="ARBA" id="ARBA00052690"/>
    </source>
</evidence>
<evidence type="ECO:0000313" key="19">
    <source>
        <dbReference type="Proteomes" id="UP000183794"/>
    </source>
</evidence>
<evidence type="ECO:0000259" key="14">
    <source>
        <dbReference type="Pfam" id="PF03807"/>
    </source>
</evidence>
<dbReference type="InterPro" id="IPR028939">
    <property type="entry name" value="P5C_Rdtase_cat_N"/>
</dbReference>
<dbReference type="Proteomes" id="UP000183794">
    <property type="component" value="Unassembled WGS sequence"/>
</dbReference>
<evidence type="ECO:0000256" key="8">
    <source>
        <dbReference type="ARBA" id="ARBA00050547"/>
    </source>
</evidence>
<feature type="binding site" evidence="12">
    <location>
        <begin position="10"/>
        <end position="15"/>
    </location>
    <ligand>
        <name>NADP(+)</name>
        <dbReference type="ChEBI" id="CHEBI:58349"/>
    </ligand>
</feature>
<proteinExistence type="inferred from homology"/>
<evidence type="ECO:0000256" key="10">
    <source>
        <dbReference type="HAMAP-Rule" id="MF_01925"/>
    </source>
</evidence>
<dbReference type="InterPro" id="IPR000304">
    <property type="entry name" value="Pyrroline-COOH_reductase"/>
</dbReference>
<keyword evidence="5 10" id="KW-0641">Proline biosynthesis</keyword>
<dbReference type="PIRSF" id="PIRSF000193">
    <property type="entry name" value="Pyrrol-5-carb_rd"/>
    <property type="match status" value="1"/>
</dbReference>
<feature type="domain" description="Pyrroline-5-carboxylate reductase dimerisation" evidence="15">
    <location>
        <begin position="166"/>
        <end position="271"/>
    </location>
</feature>
<evidence type="ECO:0000256" key="7">
    <source>
        <dbReference type="ARBA" id="ARBA00023002"/>
    </source>
</evidence>
<evidence type="ECO:0000256" key="13">
    <source>
        <dbReference type="RuleBase" id="RU003903"/>
    </source>
</evidence>
<dbReference type="InterPro" id="IPR008927">
    <property type="entry name" value="6-PGluconate_DH-like_C_sf"/>
</dbReference>
<dbReference type="EMBL" id="FPLD01000065">
    <property type="protein sequence ID" value="SGZ01431.1"/>
    <property type="molecule type" value="Genomic_DNA"/>
</dbReference>
<dbReference type="HAMAP" id="MF_01925">
    <property type="entry name" value="P5C_reductase"/>
    <property type="match status" value="1"/>
</dbReference>
<comment type="pathway">
    <text evidence="1 10 13">Amino-acid biosynthesis; L-proline biosynthesis; L-proline from L-glutamate 5-semialdehyde: step 1/1.</text>
</comment>
<dbReference type="AlphaFoldDB" id="A0A1K9ZQA7"/>
<accession>A0A1K9ZQA7</accession>
<protein>
    <recommendedName>
        <fullName evidence="10 11">Pyrroline-5-carboxylate reductase</fullName>
        <shortName evidence="10">P5C reductase</shortName>
        <shortName evidence="10">P5CR</shortName>
        <ecNumber evidence="10 11">1.5.1.2</ecNumber>
    </recommendedName>
    <alternativeName>
        <fullName evidence="10">PCA reductase</fullName>
    </alternativeName>
</protein>
<evidence type="ECO:0000313" key="18">
    <source>
        <dbReference type="Proteomes" id="UP000182660"/>
    </source>
</evidence>